<protein>
    <recommendedName>
        <fullName evidence="3">XRE family transcriptional regulator</fullName>
    </recommendedName>
</protein>
<name>A0ABQ1JC58_9FLAO</name>
<comment type="caution">
    <text evidence="1">The sequence shown here is derived from an EMBL/GenBank/DDBJ whole genome shotgun (WGS) entry which is preliminary data.</text>
</comment>
<accession>A0ABQ1JC58</accession>
<evidence type="ECO:0000313" key="1">
    <source>
        <dbReference type="EMBL" id="GGB65180.1"/>
    </source>
</evidence>
<dbReference type="SUPFAM" id="SSF47413">
    <property type="entry name" value="lambda repressor-like DNA-binding domains"/>
    <property type="match status" value="1"/>
</dbReference>
<dbReference type="Gene3D" id="1.10.260.40">
    <property type="entry name" value="lambda repressor-like DNA-binding domains"/>
    <property type="match status" value="1"/>
</dbReference>
<dbReference type="EMBL" id="BMJE01000001">
    <property type="protein sequence ID" value="GGB65180.1"/>
    <property type="molecule type" value="Genomic_DNA"/>
</dbReference>
<dbReference type="CDD" id="cd00093">
    <property type="entry name" value="HTH_XRE"/>
    <property type="match status" value="1"/>
</dbReference>
<dbReference type="InterPro" id="IPR010982">
    <property type="entry name" value="Lambda_DNA-bd_dom_sf"/>
</dbReference>
<keyword evidence="2" id="KW-1185">Reference proteome</keyword>
<dbReference type="Proteomes" id="UP000615760">
    <property type="component" value="Unassembled WGS sequence"/>
</dbReference>
<gene>
    <name evidence="1" type="ORF">GCM10007424_01360</name>
</gene>
<evidence type="ECO:0000313" key="2">
    <source>
        <dbReference type="Proteomes" id="UP000615760"/>
    </source>
</evidence>
<evidence type="ECO:0008006" key="3">
    <source>
        <dbReference type="Google" id="ProtNLM"/>
    </source>
</evidence>
<dbReference type="RefSeq" id="WP_188619301.1">
    <property type="nucleotide sequence ID" value="NZ_BMJE01000001.1"/>
</dbReference>
<proteinExistence type="predicted"/>
<dbReference type="InterPro" id="IPR001387">
    <property type="entry name" value="Cro/C1-type_HTH"/>
</dbReference>
<reference evidence="2" key="1">
    <citation type="journal article" date="2019" name="Int. J. Syst. Evol. Microbiol.">
        <title>The Global Catalogue of Microorganisms (GCM) 10K type strain sequencing project: providing services to taxonomists for standard genome sequencing and annotation.</title>
        <authorList>
            <consortium name="The Broad Institute Genomics Platform"/>
            <consortium name="The Broad Institute Genome Sequencing Center for Infectious Disease"/>
            <person name="Wu L."/>
            <person name="Ma J."/>
        </authorList>
    </citation>
    <scope>NUCLEOTIDE SEQUENCE [LARGE SCALE GENOMIC DNA]</scope>
    <source>
        <strain evidence="2">CGMCC 1.15461</strain>
    </source>
</reference>
<sequence>MRERKSEIPENIKIVAKNIKRLIEDKGLKATEVANKAQIDIETFRRYIGGPNGPSVVMGTDKLIRIALALGLDDYNEIFKGI</sequence>
<organism evidence="1 2">
    <name type="scientific">Flavobacterium suaedae</name>
    <dbReference type="NCBI Taxonomy" id="1767027"/>
    <lineage>
        <taxon>Bacteria</taxon>
        <taxon>Pseudomonadati</taxon>
        <taxon>Bacteroidota</taxon>
        <taxon>Flavobacteriia</taxon>
        <taxon>Flavobacteriales</taxon>
        <taxon>Flavobacteriaceae</taxon>
        <taxon>Flavobacterium</taxon>
    </lineage>
</organism>